<proteinExistence type="predicted"/>
<feature type="compositionally biased region" description="Basic and acidic residues" evidence="4">
    <location>
        <begin position="88"/>
        <end position="99"/>
    </location>
</feature>
<reference evidence="6" key="1">
    <citation type="submission" date="2021-01" db="EMBL/GenBank/DDBJ databases">
        <authorList>
            <person name="Corre E."/>
            <person name="Pelletier E."/>
            <person name="Niang G."/>
            <person name="Scheremetjew M."/>
            <person name="Finn R."/>
            <person name="Kale V."/>
            <person name="Holt S."/>
            <person name="Cochrane G."/>
            <person name="Meng A."/>
            <person name="Brown T."/>
            <person name="Cohen L."/>
        </authorList>
    </citation>
    <scope>NUCLEOTIDE SEQUENCE</scope>
    <source>
        <strain evidence="6">Isolate 1302-5</strain>
    </source>
</reference>
<evidence type="ECO:0000313" key="6">
    <source>
        <dbReference type="EMBL" id="CAE2267206.1"/>
    </source>
</evidence>
<name>A0A7S4N614_9STRA</name>
<evidence type="ECO:0000256" key="2">
    <source>
        <dbReference type="ARBA" id="ARBA00023128"/>
    </source>
</evidence>
<accession>A0A7S4N614</accession>
<dbReference type="InterPro" id="IPR050435">
    <property type="entry name" value="MZM1/LYRM7"/>
</dbReference>
<dbReference type="GO" id="GO:0034551">
    <property type="term" value="P:mitochondrial respiratory chain complex III assembly"/>
    <property type="evidence" value="ECO:0007669"/>
    <property type="project" value="InterPro"/>
</dbReference>
<dbReference type="AlphaFoldDB" id="A0A7S4N614"/>
<feature type="domain" description="Complex 1 LYR protein" evidence="5">
    <location>
        <begin position="7"/>
        <end position="62"/>
    </location>
</feature>
<evidence type="ECO:0000256" key="3">
    <source>
        <dbReference type="ARBA" id="ARBA00023186"/>
    </source>
</evidence>
<dbReference type="PANTHER" id="PTHR46749">
    <property type="entry name" value="COMPLEX III ASSEMBLY FACTOR LYRM7"/>
    <property type="match status" value="1"/>
</dbReference>
<dbReference type="CDD" id="cd20267">
    <property type="entry name" value="Complex1_LYR_LYRM7"/>
    <property type="match status" value="1"/>
</dbReference>
<gene>
    <name evidence="6" type="ORF">OAUR00152_LOCUS29632</name>
</gene>
<dbReference type="InterPro" id="IPR008011">
    <property type="entry name" value="Complex1_LYR_dom"/>
</dbReference>
<dbReference type="EMBL" id="HBKQ01043038">
    <property type="protein sequence ID" value="CAE2267206.1"/>
    <property type="molecule type" value="Transcribed_RNA"/>
</dbReference>
<dbReference type="Pfam" id="PF05347">
    <property type="entry name" value="Complex1_LYR"/>
    <property type="match status" value="1"/>
</dbReference>
<dbReference type="InterPro" id="IPR045298">
    <property type="entry name" value="Complex1_LYR_LYRM7"/>
</dbReference>
<protein>
    <recommendedName>
        <fullName evidence="5">Complex 1 LYR protein domain-containing protein</fullName>
    </recommendedName>
</protein>
<comment type="subcellular location">
    <subcellularLocation>
        <location evidence="1">Mitochondrion matrix</location>
    </subcellularLocation>
</comment>
<feature type="region of interest" description="Disordered" evidence="4">
    <location>
        <begin position="88"/>
        <end position="136"/>
    </location>
</feature>
<dbReference type="PANTHER" id="PTHR46749:SF1">
    <property type="entry name" value="COMPLEX III ASSEMBLY FACTOR LYRM7"/>
    <property type="match status" value="1"/>
</dbReference>
<evidence type="ECO:0000256" key="4">
    <source>
        <dbReference type="SAM" id="MobiDB-lite"/>
    </source>
</evidence>
<keyword evidence="3" id="KW-0143">Chaperone</keyword>
<evidence type="ECO:0000256" key="1">
    <source>
        <dbReference type="ARBA" id="ARBA00004305"/>
    </source>
</evidence>
<dbReference type="GO" id="GO:0044183">
    <property type="term" value="F:protein folding chaperone"/>
    <property type="evidence" value="ECO:0007669"/>
    <property type="project" value="TreeGrafter"/>
</dbReference>
<dbReference type="GO" id="GO:0005759">
    <property type="term" value="C:mitochondrial matrix"/>
    <property type="evidence" value="ECO:0007669"/>
    <property type="project" value="UniProtKB-SubCell"/>
</dbReference>
<evidence type="ECO:0000259" key="5">
    <source>
        <dbReference type="Pfam" id="PF05347"/>
    </source>
</evidence>
<sequence>MSSTTARALSGYRRLFRARKVLFQGDGRAMRESRVAIREQFAQNRAASDPAHIEGLLTMIDEAEDMLLHGIARGELNPATGNYQVKIRPEHTSDGDTPAHETTSMEPITKETGTKIGSKPEVVVTSSKGSEEGANR</sequence>
<organism evidence="6">
    <name type="scientific">Odontella aurita</name>
    <dbReference type="NCBI Taxonomy" id="265563"/>
    <lineage>
        <taxon>Eukaryota</taxon>
        <taxon>Sar</taxon>
        <taxon>Stramenopiles</taxon>
        <taxon>Ochrophyta</taxon>
        <taxon>Bacillariophyta</taxon>
        <taxon>Mediophyceae</taxon>
        <taxon>Biddulphiophycidae</taxon>
        <taxon>Eupodiscales</taxon>
        <taxon>Odontellaceae</taxon>
        <taxon>Odontella</taxon>
    </lineage>
</organism>
<keyword evidence="2" id="KW-0496">Mitochondrion</keyword>